<organism evidence="2 3">
    <name type="scientific">Pyrus ussuriensis x Pyrus communis</name>
    <dbReference type="NCBI Taxonomy" id="2448454"/>
    <lineage>
        <taxon>Eukaryota</taxon>
        <taxon>Viridiplantae</taxon>
        <taxon>Streptophyta</taxon>
        <taxon>Embryophyta</taxon>
        <taxon>Tracheophyta</taxon>
        <taxon>Spermatophyta</taxon>
        <taxon>Magnoliopsida</taxon>
        <taxon>eudicotyledons</taxon>
        <taxon>Gunneridae</taxon>
        <taxon>Pentapetalae</taxon>
        <taxon>rosids</taxon>
        <taxon>fabids</taxon>
        <taxon>Rosales</taxon>
        <taxon>Rosaceae</taxon>
        <taxon>Amygdaloideae</taxon>
        <taxon>Maleae</taxon>
        <taxon>Pyrus</taxon>
    </lineage>
</organism>
<protein>
    <submittedName>
        <fullName evidence="2">Uncharacterized protein</fullName>
    </submittedName>
</protein>
<dbReference type="AlphaFoldDB" id="A0A5N5GNM0"/>
<dbReference type="Proteomes" id="UP000327157">
    <property type="component" value="Chromosome 15"/>
</dbReference>
<proteinExistence type="predicted"/>
<accession>A0A5N5GNM0</accession>
<dbReference type="OrthoDB" id="1919827at2759"/>
<keyword evidence="3" id="KW-1185">Reference proteome</keyword>
<sequence length="235" mass="26573">MTSEYNRFHHRHRHRHRHHHNHHQNLHMHNHQTSTFLPMLCSRPSIKDVSLPKSASVKDDPLSPRISCTGQVKRSNKVNGFPTPLTTHRLLTLSSNPNSKYNIISSPNNHLKYSKLKKLFSGKNLNNPNAAAAATTTTATTNTTTRCRRRQVIVNSNNGGSGPRISNGHDCVANINLVDLDPPLPVIKRVHKKPAEEQEEEVNSLWKRRSGGVELKGLQLKQIHHPRHLNQPITV</sequence>
<feature type="region of interest" description="Disordered" evidence="1">
    <location>
        <begin position="1"/>
        <end position="23"/>
    </location>
</feature>
<dbReference type="PANTHER" id="PTHR36323">
    <property type="entry name" value="MYOTUBULARIN-LIKE PROTEIN"/>
    <property type="match status" value="1"/>
</dbReference>
<gene>
    <name evidence="2" type="ORF">D8674_013065</name>
</gene>
<feature type="compositionally biased region" description="Basic residues" evidence="1">
    <location>
        <begin position="8"/>
        <end position="23"/>
    </location>
</feature>
<dbReference type="PANTHER" id="PTHR36323:SF1">
    <property type="entry name" value="MYOTUBULARIN-LIKE PROTEIN"/>
    <property type="match status" value="1"/>
</dbReference>
<evidence type="ECO:0000313" key="2">
    <source>
        <dbReference type="EMBL" id="KAB2617196.1"/>
    </source>
</evidence>
<evidence type="ECO:0000256" key="1">
    <source>
        <dbReference type="SAM" id="MobiDB-lite"/>
    </source>
</evidence>
<reference evidence="3" key="2">
    <citation type="submission" date="2019-10" db="EMBL/GenBank/DDBJ databases">
        <title>A de novo genome assembly of a pear dwarfing rootstock.</title>
        <authorList>
            <person name="Wang F."/>
            <person name="Wang J."/>
            <person name="Li S."/>
            <person name="Zhang Y."/>
            <person name="Fang M."/>
            <person name="Ma L."/>
            <person name="Zhao Y."/>
            <person name="Jiang S."/>
        </authorList>
    </citation>
    <scope>NUCLEOTIDE SEQUENCE [LARGE SCALE GENOMIC DNA]</scope>
</reference>
<comment type="caution">
    <text evidence="2">The sequence shown here is derived from an EMBL/GenBank/DDBJ whole genome shotgun (WGS) entry which is preliminary data.</text>
</comment>
<reference evidence="2 3" key="1">
    <citation type="submission" date="2019-09" db="EMBL/GenBank/DDBJ databases">
        <authorList>
            <person name="Ou C."/>
        </authorList>
    </citation>
    <scope>NUCLEOTIDE SEQUENCE [LARGE SCALE GENOMIC DNA]</scope>
    <source>
        <strain evidence="2">S2</strain>
        <tissue evidence="2">Leaf</tissue>
    </source>
</reference>
<name>A0A5N5GNM0_9ROSA</name>
<evidence type="ECO:0000313" key="3">
    <source>
        <dbReference type="Proteomes" id="UP000327157"/>
    </source>
</evidence>
<dbReference type="EMBL" id="SMOL01000401">
    <property type="protein sequence ID" value="KAB2617196.1"/>
    <property type="molecule type" value="Genomic_DNA"/>
</dbReference>
<reference evidence="2 3" key="3">
    <citation type="submission" date="2019-11" db="EMBL/GenBank/DDBJ databases">
        <title>A de novo genome assembly of a pear dwarfing rootstock.</title>
        <authorList>
            <person name="Wang F."/>
            <person name="Wang J."/>
            <person name="Li S."/>
            <person name="Zhang Y."/>
            <person name="Fang M."/>
            <person name="Ma L."/>
            <person name="Zhao Y."/>
            <person name="Jiang S."/>
        </authorList>
    </citation>
    <scope>NUCLEOTIDE SEQUENCE [LARGE SCALE GENOMIC DNA]</scope>
    <source>
        <strain evidence="2">S2</strain>
        <tissue evidence="2">Leaf</tissue>
    </source>
</reference>